<keyword evidence="2" id="KW-1185">Reference proteome</keyword>
<dbReference type="Proteomes" id="UP001589611">
    <property type="component" value="Unassembled WGS sequence"/>
</dbReference>
<name>A0ABV5SZL6_9MICO</name>
<dbReference type="RefSeq" id="WP_344712306.1">
    <property type="nucleotide sequence ID" value="NZ_BAAAWH010000001.1"/>
</dbReference>
<proteinExistence type="predicted"/>
<protein>
    <submittedName>
        <fullName evidence="1">Uncharacterized protein</fullName>
    </submittedName>
</protein>
<comment type="caution">
    <text evidence="1">The sequence shown here is derived from an EMBL/GenBank/DDBJ whole genome shotgun (WGS) entry which is preliminary data.</text>
</comment>
<evidence type="ECO:0000313" key="1">
    <source>
        <dbReference type="EMBL" id="MFB9645794.1"/>
    </source>
</evidence>
<evidence type="ECO:0000313" key="2">
    <source>
        <dbReference type="Proteomes" id="UP001589611"/>
    </source>
</evidence>
<organism evidence="1 2">
    <name type="scientific">Microbacterium terregens</name>
    <dbReference type="NCBI Taxonomy" id="69363"/>
    <lineage>
        <taxon>Bacteria</taxon>
        <taxon>Bacillati</taxon>
        <taxon>Actinomycetota</taxon>
        <taxon>Actinomycetes</taxon>
        <taxon>Micrococcales</taxon>
        <taxon>Microbacteriaceae</taxon>
        <taxon>Microbacterium</taxon>
    </lineage>
</organism>
<gene>
    <name evidence="1" type="ORF">ACFFPJ_08275</name>
</gene>
<sequence length="57" mass="5541">MEDDDVLGVGVGVGDPERVAVGADDVIGVPGSGTHAESSSTTDASAIARGIDSCHMG</sequence>
<accession>A0ABV5SZL6</accession>
<dbReference type="EMBL" id="JBHMBE010000003">
    <property type="protein sequence ID" value="MFB9645794.1"/>
    <property type="molecule type" value="Genomic_DNA"/>
</dbReference>
<reference evidence="1 2" key="1">
    <citation type="submission" date="2024-09" db="EMBL/GenBank/DDBJ databases">
        <authorList>
            <person name="Sun Q."/>
            <person name="Mori K."/>
        </authorList>
    </citation>
    <scope>NUCLEOTIDE SEQUENCE [LARGE SCALE GENOMIC DNA]</scope>
    <source>
        <strain evidence="1 2">JCM 1342</strain>
    </source>
</reference>